<reference evidence="1" key="1">
    <citation type="submission" date="2020-08" db="EMBL/GenBank/DDBJ databases">
        <title>Multicomponent nature underlies the extraordinary mechanical properties of spider dragline silk.</title>
        <authorList>
            <person name="Kono N."/>
            <person name="Nakamura H."/>
            <person name="Mori M."/>
            <person name="Yoshida Y."/>
            <person name="Ohtoshi R."/>
            <person name="Malay A.D."/>
            <person name="Moran D.A.P."/>
            <person name="Tomita M."/>
            <person name="Numata K."/>
            <person name="Arakawa K."/>
        </authorList>
    </citation>
    <scope>NUCLEOTIDE SEQUENCE</scope>
</reference>
<evidence type="ECO:0000313" key="1">
    <source>
        <dbReference type="EMBL" id="GFY66853.1"/>
    </source>
</evidence>
<gene>
    <name evidence="1" type="ORF">TNIN_280771</name>
</gene>
<dbReference type="AlphaFoldDB" id="A0A8X6YA19"/>
<proteinExistence type="predicted"/>
<sequence length="111" mass="12806">MEVYDSSRSGKGVPECFKLKFLLRDLVRTERFSDKECFPSTISASSVKDQSSCSSVNLRPLKQASAENRLFNTCKKGPFSHISERHATTVWLNDHNREDLRKHQIIENRFS</sequence>
<organism evidence="1 2">
    <name type="scientific">Trichonephila inaurata madagascariensis</name>
    <dbReference type="NCBI Taxonomy" id="2747483"/>
    <lineage>
        <taxon>Eukaryota</taxon>
        <taxon>Metazoa</taxon>
        <taxon>Ecdysozoa</taxon>
        <taxon>Arthropoda</taxon>
        <taxon>Chelicerata</taxon>
        <taxon>Arachnida</taxon>
        <taxon>Araneae</taxon>
        <taxon>Araneomorphae</taxon>
        <taxon>Entelegynae</taxon>
        <taxon>Araneoidea</taxon>
        <taxon>Nephilidae</taxon>
        <taxon>Trichonephila</taxon>
        <taxon>Trichonephila inaurata</taxon>
    </lineage>
</organism>
<accession>A0A8X6YA19</accession>
<dbReference type="Proteomes" id="UP000886998">
    <property type="component" value="Unassembled WGS sequence"/>
</dbReference>
<dbReference type="EMBL" id="BMAV01016262">
    <property type="protein sequence ID" value="GFY66853.1"/>
    <property type="molecule type" value="Genomic_DNA"/>
</dbReference>
<name>A0A8X6YA19_9ARAC</name>
<evidence type="ECO:0000313" key="2">
    <source>
        <dbReference type="Proteomes" id="UP000886998"/>
    </source>
</evidence>
<comment type="caution">
    <text evidence="1">The sequence shown here is derived from an EMBL/GenBank/DDBJ whole genome shotgun (WGS) entry which is preliminary data.</text>
</comment>
<protein>
    <submittedName>
        <fullName evidence="1">Uncharacterized protein</fullName>
    </submittedName>
</protein>
<keyword evidence="2" id="KW-1185">Reference proteome</keyword>